<dbReference type="SUPFAM" id="SSF52129">
    <property type="entry name" value="Caspase-like"/>
    <property type="match status" value="1"/>
</dbReference>
<dbReference type="AlphaFoldDB" id="A0A343JCU5"/>
<accession>A0A343JCU5</accession>
<dbReference type="Gene3D" id="3.40.50.1460">
    <property type="match status" value="1"/>
</dbReference>
<dbReference type="RefSeq" id="WP_119865489.1">
    <property type="nucleotide sequence ID" value="NZ_CP016786.1"/>
</dbReference>
<reference evidence="2 3" key="1">
    <citation type="submission" date="2016-08" db="EMBL/GenBank/DDBJ databases">
        <title>Complete Genome Sequence Of The Indigo Reducing Clostridium isatidis DSM15098.</title>
        <authorList>
            <person name="Little G.T."/>
            <person name="Minton N.P."/>
        </authorList>
    </citation>
    <scope>NUCLEOTIDE SEQUENCE [LARGE SCALE GENOMIC DNA]</scope>
    <source>
        <strain evidence="2 3">DSM 15098</strain>
    </source>
</reference>
<evidence type="ECO:0000313" key="2">
    <source>
        <dbReference type="EMBL" id="ASW43353.1"/>
    </source>
</evidence>
<evidence type="ECO:0000259" key="1">
    <source>
        <dbReference type="Pfam" id="PF00656"/>
    </source>
</evidence>
<dbReference type="InterPro" id="IPR029030">
    <property type="entry name" value="Caspase-like_dom_sf"/>
</dbReference>
<proteinExistence type="predicted"/>
<dbReference type="PANTHER" id="PTHR22576">
    <property type="entry name" value="MUCOSA ASSOCIATED LYMPHOID TISSUE LYMPHOMA TRANSLOCATION PROTEIN 1/PARACASPASE"/>
    <property type="match status" value="1"/>
</dbReference>
<dbReference type="OrthoDB" id="9812126at2"/>
<dbReference type="GO" id="GO:0004197">
    <property type="term" value="F:cysteine-type endopeptidase activity"/>
    <property type="evidence" value="ECO:0007669"/>
    <property type="project" value="InterPro"/>
</dbReference>
<sequence>MRKALVVGIDYYDNIQRLYGCVNDAYSVKNVLERNGDGTINFSVNLLVATDSVSRITRKELKDTVQELFNDDCEVALFYFAGHGYIESTGGYLITSDCKDGDDGFSLNDLLKIVNQSKCRNKVIILDSCHSGIAGTPDENQNDAVIHEGVTILTASSARQYSSEKDGHGVFTTLLVDALNGGAANLVGDITPGSVYAHIDQSLGPWEQRPLFKTNVKNFTSLRKVSPPISLNDLKQITELFDDPGREYMLDDTYEPDSANPNAENVKKFGVLQKYNRVNLVIPVGAEHMYYAAMENKSCKLTPLGIHYWNLVKNNRI</sequence>
<dbReference type="InterPro" id="IPR011600">
    <property type="entry name" value="Pept_C14_caspase"/>
</dbReference>
<dbReference type="KEGG" id="cia:BEN51_07625"/>
<dbReference type="Pfam" id="PF00656">
    <property type="entry name" value="Peptidase_C14"/>
    <property type="match status" value="1"/>
</dbReference>
<name>A0A343JCU5_9CLOT</name>
<organism evidence="2 3">
    <name type="scientific">Clostridium isatidis</name>
    <dbReference type="NCBI Taxonomy" id="182773"/>
    <lineage>
        <taxon>Bacteria</taxon>
        <taxon>Bacillati</taxon>
        <taxon>Bacillota</taxon>
        <taxon>Clostridia</taxon>
        <taxon>Eubacteriales</taxon>
        <taxon>Clostridiaceae</taxon>
        <taxon>Clostridium</taxon>
    </lineage>
</organism>
<keyword evidence="3" id="KW-1185">Reference proteome</keyword>
<evidence type="ECO:0000313" key="3">
    <source>
        <dbReference type="Proteomes" id="UP000264883"/>
    </source>
</evidence>
<protein>
    <submittedName>
        <fullName evidence="2">Peptidase C14</fullName>
    </submittedName>
</protein>
<dbReference type="EMBL" id="CP016786">
    <property type="protein sequence ID" value="ASW43353.1"/>
    <property type="molecule type" value="Genomic_DNA"/>
</dbReference>
<dbReference type="PANTHER" id="PTHR22576:SF37">
    <property type="entry name" value="MUCOSA-ASSOCIATED LYMPHOID TISSUE LYMPHOMA TRANSLOCATION PROTEIN 1"/>
    <property type="match status" value="1"/>
</dbReference>
<gene>
    <name evidence="2" type="ORF">BEN51_07625</name>
</gene>
<dbReference type="Proteomes" id="UP000264883">
    <property type="component" value="Chromosome"/>
</dbReference>
<feature type="domain" description="Peptidase C14 caspase" evidence="1">
    <location>
        <begin position="1"/>
        <end position="203"/>
    </location>
</feature>
<dbReference type="InterPro" id="IPR052039">
    <property type="entry name" value="Caspase-related_regulators"/>
</dbReference>
<dbReference type="GO" id="GO:0006508">
    <property type="term" value="P:proteolysis"/>
    <property type="evidence" value="ECO:0007669"/>
    <property type="project" value="InterPro"/>
</dbReference>